<dbReference type="GO" id="GO:0004016">
    <property type="term" value="F:adenylate cyclase activity"/>
    <property type="evidence" value="ECO:0007669"/>
    <property type="project" value="TreeGrafter"/>
</dbReference>
<organism evidence="9 10">
    <name type="scientific">Trichonephila inaurata madagascariensis</name>
    <dbReference type="NCBI Taxonomy" id="2747483"/>
    <lineage>
        <taxon>Eukaryota</taxon>
        <taxon>Metazoa</taxon>
        <taxon>Ecdysozoa</taxon>
        <taxon>Arthropoda</taxon>
        <taxon>Chelicerata</taxon>
        <taxon>Arachnida</taxon>
        <taxon>Araneae</taxon>
        <taxon>Araneomorphae</taxon>
        <taxon>Entelegynae</taxon>
        <taxon>Araneoidea</taxon>
        <taxon>Nephilidae</taxon>
        <taxon>Trichonephila</taxon>
        <taxon>Trichonephila inaurata</taxon>
    </lineage>
</organism>
<dbReference type="PANTHER" id="PTHR11920:SF494">
    <property type="entry name" value="ATRIAL NATRIURETIC PEPTIDE RECEPTOR 2"/>
    <property type="match status" value="1"/>
</dbReference>
<evidence type="ECO:0000256" key="3">
    <source>
        <dbReference type="ARBA" id="ARBA00022741"/>
    </source>
</evidence>
<gene>
    <name evidence="9" type="primary">Npr1</name>
    <name evidence="9" type="ORF">TNIN_317811</name>
</gene>
<evidence type="ECO:0000259" key="8">
    <source>
        <dbReference type="Pfam" id="PF01094"/>
    </source>
</evidence>
<dbReference type="GO" id="GO:0001653">
    <property type="term" value="F:peptide receptor activity"/>
    <property type="evidence" value="ECO:0007669"/>
    <property type="project" value="TreeGrafter"/>
</dbReference>
<dbReference type="InterPro" id="IPR001828">
    <property type="entry name" value="ANF_lig-bd_rcpt"/>
</dbReference>
<dbReference type="InterPro" id="IPR050401">
    <property type="entry name" value="Cyclic_nucleotide_synthase"/>
</dbReference>
<comment type="caution">
    <text evidence="9">The sequence shown here is derived from an EMBL/GenBank/DDBJ whole genome shotgun (WGS) entry which is preliminary data.</text>
</comment>
<evidence type="ECO:0000256" key="1">
    <source>
        <dbReference type="ARBA" id="ARBA00004370"/>
    </source>
</evidence>
<sequence>MYESLMIISIRVPVREEYQLFIKNIQETSRKKFSLNLESASVNPLVAAFYDCVLLYAYSLNKTLSEGGNPMNGRSIARQIWNSTVPGGNKLRLTGDITINENGDREADYTLNDMDPETGIMVPIATFFGSRRIYDKRADAEINWPGKNGPPPDIPPCGFTGDAPECIPNAELSPIKIILPILLAVSVVGSVIGAFAYRKIMLEAKLADHWWKIEWSDLEFIDANHMGSSLSFSKSHNRSTPTVSSQKFFHF</sequence>
<dbReference type="SUPFAM" id="SSF53822">
    <property type="entry name" value="Periplasmic binding protein-like I"/>
    <property type="match status" value="1"/>
</dbReference>
<proteinExistence type="predicted"/>
<evidence type="ECO:0000313" key="10">
    <source>
        <dbReference type="Proteomes" id="UP000886998"/>
    </source>
</evidence>
<keyword evidence="3" id="KW-0547">Nucleotide-binding</keyword>
<dbReference type="Proteomes" id="UP000886998">
    <property type="component" value="Unassembled WGS sequence"/>
</dbReference>
<feature type="domain" description="Receptor ligand binding region" evidence="8">
    <location>
        <begin position="8"/>
        <end position="116"/>
    </location>
</feature>
<dbReference type="OrthoDB" id="6510100at2759"/>
<keyword evidence="9" id="KW-0675">Receptor</keyword>
<evidence type="ECO:0000256" key="5">
    <source>
        <dbReference type="ARBA" id="ARBA00023136"/>
    </source>
</evidence>
<evidence type="ECO:0000313" key="9">
    <source>
        <dbReference type="EMBL" id="GFY60622.1"/>
    </source>
</evidence>
<comment type="subcellular location">
    <subcellularLocation>
        <location evidence="1">Membrane</location>
    </subcellularLocation>
</comment>
<evidence type="ECO:0000256" key="4">
    <source>
        <dbReference type="ARBA" id="ARBA00022989"/>
    </source>
</evidence>
<dbReference type="GO" id="GO:0004383">
    <property type="term" value="F:guanylate cyclase activity"/>
    <property type="evidence" value="ECO:0007669"/>
    <property type="project" value="TreeGrafter"/>
</dbReference>
<dbReference type="InterPro" id="IPR028082">
    <property type="entry name" value="Peripla_BP_I"/>
</dbReference>
<keyword evidence="4 7" id="KW-1133">Transmembrane helix</keyword>
<accession>A0A8X6XUS5</accession>
<evidence type="ECO:0000256" key="6">
    <source>
        <dbReference type="ARBA" id="ARBA00023239"/>
    </source>
</evidence>
<dbReference type="GO" id="GO:0005886">
    <property type="term" value="C:plasma membrane"/>
    <property type="evidence" value="ECO:0007669"/>
    <property type="project" value="TreeGrafter"/>
</dbReference>
<dbReference type="Pfam" id="PF01094">
    <property type="entry name" value="ANF_receptor"/>
    <property type="match status" value="1"/>
</dbReference>
<evidence type="ECO:0000256" key="7">
    <source>
        <dbReference type="SAM" id="Phobius"/>
    </source>
</evidence>
<dbReference type="GO" id="GO:0000166">
    <property type="term" value="F:nucleotide binding"/>
    <property type="evidence" value="ECO:0007669"/>
    <property type="project" value="UniProtKB-KW"/>
</dbReference>
<keyword evidence="10" id="KW-1185">Reference proteome</keyword>
<protein>
    <submittedName>
        <fullName evidence="9">Atrial natriuretic peptide receptor 1</fullName>
    </submittedName>
</protein>
<feature type="transmembrane region" description="Helical" evidence="7">
    <location>
        <begin position="177"/>
        <end position="197"/>
    </location>
</feature>
<dbReference type="AlphaFoldDB" id="A0A8X6XUS5"/>
<keyword evidence="6" id="KW-0456">Lyase</keyword>
<dbReference type="EMBL" id="BMAV01013223">
    <property type="protein sequence ID" value="GFY60622.1"/>
    <property type="molecule type" value="Genomic_DNA"/>
</dbReference>
<reference evidence="9" key="1">
    <citation type="submission" date="2020-08" db="EMBL/GenBank/DDBJ databases">
        <title>Multicomponent nature underlies the extraordinary mechanical properties of spider dragline silk.</title>
        <authorList>
            <person name="Kono N."/>
            <person name="Nakamura H."/>
            <person name="Mori M."/>
            <person name="Yoshida Y."/>
            <person name="Ohtoshi R."/>
            <person name="Malay A.D."/>
            <person name="Moran D.A.P."/>
            <person name="Tomita M."/>
            <person name="Numata K."/>
            <person name="Arakawa K."/>
        </authorList>
    </citation>
    <scope>NUCLEOTIDE SEQUENCE</scope>
</reference>
<dbReference type="GO" id="GO:0007168">
    <property type="term" value="P:receptor guanylyl cyclase signaling pathway"/>
    <property type="evidence" value="ECO:0007669"/>
    <property type="project" value="TreeGrafter"/>
</dbReference>
<dbReference type="Gene3D" id="3.40.50.2300">
    <property type="match status" value="1"/>
</dbReference>
<dbReference type="PANTHER" id="PTHR11920">
    <property type="entry name" value="GUANYLYL CYCLASE"/>
    <property type="match status" value="1"/>
</dbReference>
<keyword evidence="5 7" id="KW-0472">Membrane</keyword>
<evidence type="ECO:0000256" key="2">
    <source>
        <dbReference type="ARBA" id="ARBA00022692"/>
    </source>
</evidence>
<keyword evidence="2 7" id="KW-0812">Transmembrane</keyword>
<name>A0A8X6XUS5_9ARAC</name>